<evidence type="ECO:0000313" key="2">
    <source>
        <dbReference type="Proteomes" id="UP000499080"/>
    </source>
</evidence>
<dbReference type="PANTHER" id="PTHR47326:SF1">
    <property type="entry name" value="HTH PSQ-TYPE DOMAIN-CONTAINING PROTEIN"/>
    <property type="match status" value="1"/>
</dbReference>
<evidence type="ECO:0008006" key="3">
    <source>
        <dbReference type="Google" id="ProtNLM"/>
    </source>
</evidence>
<dbReference type="Proteomes" id="UP000499080">
    <property type="component" value="Unassembled WGS sequence"/>
</dbReference>
<dbReference type="EMBL" id="BGPR01000500">
    <property type="protein sequence ID" value="GBM23579.1"/>
    <property type="molecule type" value="Genomic_DNA"/>
</dbReference>
<gene>
    <name evidence="1" type="ORF">AVEN_196652_1</name>
</gene>
<dbReference type="InterPro" id="IPR036397">
    <property type="entry name" value="RNaseH_sf"/>
</dbReference>
<dbReference type="PANTHER" id="PTHR47326">
    <property type="entry name" value="TRANSPOSABLE ELEMENT TC3 TRANSPOSASE-LIKE PROTEIN"/>
    <property type="match status" value="1"/>
</dbReference>
<keyword evidence="2" id="KW-1185">Reference proteome</keyword>
<protein>
    <recommendedName>
        <fullName evidence="3">Tc1-like transposase DDE domain-containing protein</fullName>
    </recommendedName>
</protein>
<reference evidence="1 2" key="1">
    <citation type="journal article" date="2019" name="Sci. Rep.">
        <title>Orb-weaving spider Araneus ventricosus genome elucidates the spidroin gene catalogue.</title>
        <authorList>
            <person name="Kono N."/>
            <person name="Nakamura H."/>
            <person name="Ohtoshi R."/>
            <person name="Moran D.A.P."/>
            <person name="Shinohara A."/>
            <person name="Yoshida Y."/>
            <person name="Fujiwara M."/>
            <person name="Mori M."/>
            <person name="Tomita M."/>
            <person name="Arakawa K."/>
        </authorList>
    </citation>
    <scope>NUCLEOTIDE SEQUENCE [LARGE SCALE GENOMIC DNA]</scope>
</reference>
<comment type="caution">
    <text evidence="1">The sequence shown here is derived from an EMBL/GenBank/DDBJ whole genome shotgun (WGS) entry which is preliminary data.</text>
</comment>
<accession>A0A4Y2E5L4</accession>
<dbReference type="Gene3D" id="3.30.420.10">
    <property type="entry name" value="Ribonuclease H-like superfamily/Ribonuclease H"/>
    <property type="match status" value="1"/>
</dbReference>
<dbReference type="AlphaFoldDB" id="A0A4Y2E5L4"/>
<proteinExistence type="predicted"/>
<evidence type="ECO:0000313" key="1">
    <source>
        <dbReference type="EMBL" id="GBM23579.1"/>
    </source>
</evidence>
<sequence length="136" mass="15623">MKTEAVCVQNADCAETAKNDGPQRFKLDVEMLSRIENEHDFLNRVIFSDEATFHVNNKVYNHNCRIWGSEDLHAVQEVERNSPRLNVWCALAHETVIGPFFFAETSVTAHIYLYMLKFAQYPKCSINNPLLSSDNV</sequence>
<dbReference type="GO" id="GO:0003676">
    <property type="term" value="F:nucleic acid binding"/>
    <property type="evidence" value="ECO:0007669"/>
    <property type="project" value="InterPro"/>
</dbReference>
<organism evidence="1 2">
    <name type="scientific">Araneus ventricosus</name>
    <name type="common">Orbweaver spider</name>
    <name type="synonym">Epeira ventricosa</name>
    <dbReference type="NCBI Taxonomy" id="182803"/>
    <lineage>
        <taxon>Eukaryota</taxon>
        <taxon>Metazoa</taxon>
        <taxon>Ecdysozoa</taxon>
        <taxon>Arthropoda</taxon>
        <taxon>Chelicerata</taxon>
        <taxon>Arachnida</taxon>
        <taxon>Araneae</taxon>
        <taxon>Araneomorphae</taxon>
        <taxon>Entelegynae</taxon>
        <taxon>Araneoidea</taxon>
        <taxon>Araneidae</taxon>
        <taxon>Araneus</taxon>
    </lineage>
</organism>
<name>A0A4Y2E5L4_ARAVE</name>